<dbReference type="EMBL" id="CACTIH010009062">
    <property type="protein sequence ID" value="CAA3021998.1"/>
    <property type="molecule type" value="Genomic_DNA"/>
</dbReference>
<comment type="caution">
    <text evidence="4">The sequence shown here is derived from an EMBL/GenBank/DDBJ whole genome shotgun (WGS) entry which is preliminary data.</text>
</comment>
<feature type="compositionally biased region" description="Basic and acidic residues" evidence="3">
    <location>
        <begin position="35"/>
        <end position="44"/>
    </location>
</feature>
<gene>
    <name evidence="4" type="ORF">OLEA9_A111218</name>
</gene>
<organism evidence="4 5">
    <name type="scientific">Olea europaea subsp. europaea</name>
    <dbReference type="NCBI Taxonomy" id="158383"/>
    <lineage>
        <taxon>Eukaryota</taxon>
        <taxon>Viridiplantae</taxon>
        <taxon>Streptophyta</taxon>
        <taxon>Embryophyta</taxon>
        <taxon>Tracheophyta</taxon>
        <taxon>Spermatophyta</taxon>
        <taxon>Magnoliopsida</taxon>
        <taxon>eudicotyledons</taxon>
        <taxon>Gunneridae</taxon>
        <taxon>Pentapetalae</taxon>
        <taxon>asterids</taxon>
        <taxon>lamiids</taxon>
        <taxon>Lamiales</taxon>
        <taxon>Oleaceae</taxon>
        <taxon>Oleeae</taxon>
        <taxon>Olea</taxon>
    </lineage>
</organism>
<dbReference type="Gramene" id="OE9A111218T1">
    <property type="protein sequence ID" value="OE9A111218C1"/>
    <property type="gene ID" value="OE9A111218"/>
</dbReference>
<evidence type="ECO:0000313" key="5">
    <source>
        <dbReference type="Proteomes" id="UP000594638"/>
    </source>
</evidence>
<evidence type="ECO:0000256" key="1">
    <source>
        <dbReference type="ARBA" id="ARBA00009778"/>
    </source>
</evidence>
<dbReference type="PANTHER" id="PTHR34224">
    <property type="entry name" value="INTERACTOR OF CONSTITUTIVE ACTIVE ROPS 2, CHLOROPLASTIC-RELATED"/>
    <property type="match status" value="1"/>
</dbReference>
<name>A0A8S0UZE7_OLEEU</name>
<dbReference type="PANTHER" id="PTHR34224:SF2">
    <property type="entry name" value="INTERACTOR OF CONSTITUTIVE ACTIVE ROPS 4"/>
    <property type="match status" value="1"/>
</dbReference>
<comment type="similarity">
    <text evidence="1">Belongs to the ICR family.</text>
</comment>
<feature type="compositionally biased region" description="Polar residues" evidence="3">
    <location>
        <begin position="23"/>
        <end position="33"/>
    </location>
</feature>
<dbReference type="Proteomes" id="UP000594638">
    <property type="component" value="Unassembled WGS sequence"/>
</dbReference>
<feature type="compositionally biased region" description="Polar residues" evidence="3">
    <location>
        <begin position="117"/>
        <end position="144"/>
    </location>
</feature>
<dbReference type="AlphaFoldDB" id="A0A8S0UZE7"/>
<dbReference type="OrthoDB" id="782896at2759"/>
<feature type="region of interest" description="Disordered" evidence="3">
    <location>
        <begin position="96"/>
        <end position="164"/>
    </location>
</feature>
<evidence type="ECO:0000256" key="3">
    <source>
        <dbReference type="SAM" id="MobiDB-lite"/>
    </source>
</evidence>
<protein>
    <submittedName>
        <fullName evidence="4">Uncharacterized protein</fullName>
    </submittedName>
</protein>
<evidence type="ECO:0000313" key="4">
    <source>
        <dbReference type="EMBL" id="CAA3021998.1"/>
    </source>
</evidence>
<keyword evidence="2" id="KW-0175">Coiled coil</keyword>
<keyword evidence="5" id="KW-1185">Reference proteome</keyword>
<feature type="region of interest" description="Disordered" evidence="3">
    <location>
        <begin position="1"/>
        <end position="59"/>
    </location>
</feature>
<dbReference type="InterPro" id="IPR029688">
    <property type="entry name" value="ICR"/>
</dbReference>
<reference evidence="4 5" key="1">
    <citation type="submission" date="2019-12" db="EMBL/GenBank/DDBJ databases">
        <authorList>
            <person name="Alioto T."/>
            <person name="Alioto T."/>
            <person name="Gomez Garrido J."/>
        </authorList>
    </citation>
    <scope>NUCLEOTIDE SEQUENCE [LARGE SCALE GENOMIC DNA]</scope>
</reference>
<accession>A0A8S0UZE7</accession>
<sequence length="164" mass="18427">MQRSRGVEMPQKQSTRGPPHPRTLSSNSDTLYNRSRADRSRKLADGQSPRGTLSDPANRKKLRTCIADLECYLGQAHEEFKTLKDQLSLKGASKKVEKRSKKQQMVLESLETRENDSISVQTEESNDKYNTSACETSDENQQGTDVFEVPAEKVTMKSTSKSCP</sequence>
<evidence type="ECO:0000256" key="2">
    <source>
        <dbReference type="ARBA" id="ARBA00023054"/>
    </source>
</evidence>
<proteinExistence type="inferred from homology"/>